<name>A0ABP0GCK1_CLALP</name>
<dbReference type="InterPro" id="IPR011990">
    <property type="entry name" value="TPR-like_helical_dom_sf"/>
</dbReference>
<dbReference type="Proteomes" id="UP001642483">
    <property type="component" value="Unassembled WGS sequence"/>
</dbReference>
<gene>
    <name evidence="2" type="ORF">CVLEPA_LOCUS19923</name>
</gene>
<evidence type="ECO:0000313" key="2">
    <source>
        <dbReference type="EMBL" id="CAK8687870.1"/>
    </source>
</evidence>
<dbReference type="PANTHER" id="PTHR19959:SF119">
    <property type="entry name" value="FUNGAL LIPASE-LIKE DOMAIN-CONTAINING PROTEIN"/>
    <property type="match status" value="1"/>
</dbReference>
<dbReference type="Pfam" id="PF03445">
    <property type="entry name" value="DUF294"/>
    <property type="match status" value="1"/>
</dbReference>
<dbReference type="EMBL" id="CAWYQH010000106">
    <property type="protein sequence ID" value="CAK8687870.1"/>
    <property type="molecule type" value="Genomic_DNA"/>
</dbReference>
<dbReference type="PANTHER" id="PTHR19959">
    <property type="entry name" value="KINESIN LIGHT CHAIN"/>
    <property type="match status" value="1"/>
</dbReference>
<evidence type="ECO:0000313" key="3">
    <source>
        <dbReference type="Proteomes" id="UP001642483"/>
    </source>
</evidence>
<protein>
    <recommendedName>
        <fullName evidence="1">Protein-PII uridylyltransferase N-terminal domain-containing protein</fullName>
    </recommendedName>
</protein>
<keyword evidence="3" id="KW-1185">Reference proteome</keyword>
<reference evidence="2 3" key="1">
    <citation type="submission" date="2024-02" db="EMBL/GenBank/DDBJ databases">
        <authorList>
            <person name="Daric V."/>
            <person name="Darras S."/>
        </authorList>
    </citation>
    <scope>NUCLEOTIDE SEQUENCE [LARGE SCALE GENOMIC DNA]</scope>
</reference>
<proteinExistence type="predicted"/>
<organism evidence="2 3">
    <name type="scientific">Clavelina lepadiformis</name>
    <name type="common">Light-bulb sea squirt</name>
    <name type="synonym">Ascidia lepadiformis</name>
    <dbReference type="NCBI Taxonomy" id="159417"/>
    <lineage>
        <taxon>Eukaryota</taxon>
        <taxon>Metazoa</taxon>
        <taxon>Chordata</taxon>
        <taxon>Tunicata</taxon>
        <taxon>Ascidiacea</taxon>
        <taxon>Aplousobranchia</taxon>
        <taxon>Clavelinidae</taxon>
        <taxon>Clavelina</taxon>
    </lineage>
</organism>
<comment type="caution">
    <text evidence="2">The sequence shown here is derived from an EMBL/GenBank/DDBJ whole genome shotgun (WGS) entry which is preliminary data.</text>
</comment>
<dbReference type="Gene3D" id="1.25.40.10">
    <property type="entry name" value="Tetratricopeptide repeat domain"/>
    <property type="match status" value="1"/>
</dbReference>
<feature type="domain" description="Protein-PII uridylyltransferase N-terminal" evidence="1">
    <location>
        <begin position="185"/>
        <end position="260"/>
    </location>
</feature>
<dbReference type="SUPFAM" id="SSF48452">
    <property type="entry name" value="TPR-like"/>
    <property type="match status" value="1"/>
</dbReference>
<evidence type="ECO:0000259" key="1">
    <source>
        <dbReference type="Pfam" id="PF03445"/>
    </source>
</evidence>
<dbReference type="InterPro" id="IPR005105">
    <property type="entry name" value="GlnD_Uridyltrans_N"/>
</dbReference>
<accession>A0ABP0GCK1</accession>
<sequence length="821" mass="94076">MLAGFQNTMSSGCLFCAVPAYSSITYLVKGVVAKMALSSTKPDQLLEEEISFAAELKSICNDKGKENDPNKSADIFHRIGLIYWKRCPDKMSLIRSAALLNAATTRQPSNQKFKDDLKRFCTDLLRNANAKLLDADLLVVSGEAAEMITQMRRKTKENLKELKQIPYDVTKNEQKELENQKIECVKRIQTQITDKYKQIMQYIANECEKIMGDPPCKYSITGMGSLARYEITPYSDFEHIILLEEGVQMKDNYDDILEHFRWFSVIFHVIVINLEETIVPSVAVPTLNDFTKPGGNWFFDAFTKRGISFDGILPQACKMPLGRTEKTKAKPWTTELIRPVSGMLEYLDKDEDLKNGYHLADILLKVCFVSGDENIHQRFAYGVKVALQSNKDSHHETLMRQLEEDLQNFHALKSLFALQETSQCNVKRVVYRSITLFISALGRLHSIDDGSSFAIIDQLKTKEVIDDVTAHLLSYAVAVSCEVRLSVYMKNERQDDYVGDETFYNQLENKVFSNLIDTVGEKSVVDFFLIAENLQRALRNEVELNTLKLKITLNPVFKFNILHNLRLYDRILINEWESYLQDKPALSSTDDGSWIRYYVALAFCVKNLFHKALKILQSIEKNCVNDAFLKANLCLLEVDCLKLSLQYQEALQVIKVTQSKIRAMGLSATELDYFRGLLLYYSGQCNHGIGQYNTAILEFLFSIDFLSYAYCWPKNELHKADCFRLIGWCLYELGSYDKAMVKGKMSLQILQQHNSPISLSCFCNKLIGRCYLKKAEFDKAFEYFLTELDLRLQFVPAEKQDSDTCIQGAKQNIQMCLDNLK</sequence>